<organism evidence="3 4">
    <name type="scientific">Chitinophaga eiseniae</name>
    <dbReference type="NCBI Taxonomy" id="634771"/>
    <lineage>
        <taxon>Bacteria</taxon>
        <taxon>Pseudomonadati</taxon>
        <taxon>Bacteroidota</taxon>
        <taxon>Chitinophagia</taxon>
        <taxon>Chitinophagales</taxon>
        <taxon>Chitinophagaceae</taxon>
        <taxon>Chitinophaga</taxon>
    </lineage>
</organism>
<keyword evidence="4" id="KW-1185">Reference proteome</keyword>
<feature type="transmembrane region" description="Helical" evidence="1">
    <location>
        <begin position="109"/>
        <end position="131"/>
    </location>
</feature>
<evidence type="ECO:0000313" key="4">
    <source>
        <dbReference type="Proteomes" id="UP000190367"/>
    </source>
</evidence>
<dbReference type="Pfam" id="PF06580">
    <property type="entry name" value="His_kinase"/>
    <property type="match status" value="1"/>
</dbReference>
<feature type="domain" description="Signal transduction histidine kinase internal region" evidence="2">
    <location>
        <begin position="158"/>
        <end position="235"/>
    </location>
</feature>
<keyword evidence="1" id="KW-1133">Transmembrane helix</keyword>
<dbReference type="InterPro" id="IPR036890">
    <property type="entry name" value="HATPase_C_sf"/>
</dbReference>
<keyword evidence="3" id="KW-0808">Transferase</keyword>
<reference evidence="4" key="1">
    <citation type="submission" date="2017-02" db="EMBL/GenBank/DDBJ databases">
        <authorList>
            <person name="Varghese N."/>
            <person name="Submissions S."/>
        </authorList>
    </citation>
    <scope>NUCLEOTIDE SEQUENCE [LARGE SCALE GENOMIC DNA]</scope>
    <source>
        <strain evidence="4">DSM 22224</strain>
    </source>
</reference>
<keyword evidence="1" id="KW-0472">Membrane</keyword>
<keyword evidence="1" id="KW-0812">Transmembrane</keyword>
<evidence type="ECO:0000313" key="3">
    <source>
        <dbReference type="EMBL" id="SKA41454.1"/>
    </source>
</evidence>
<accession>A0A1T4TM17</accession>
<dbReference type="Proteomes" id="UP000190367">
    <property type="component" value="Unassembled WGS sequence"/>
</dbReference>
<dbReference type="GO" id="GO:0016020">
    <property type="term" value="C:membrane"/>
    <property type="evidence" value="ECO:0007669"/>
    <property type="project" value="InterPro"/>
</dbReference>
<dbReference type="PANTHER" id="PTHR34220">
    <property type="entry name" value="SENSOR HISTIDINE KINASE YPDA"/>
    <property type="match status" value="1"/>
</dbReference>
<dbReference type="PANTHER" id="PTHR34220:SF7">
    <property type="entry name" value="SENSOR HISTIDINE KINASE YPDA"/>
    <property type="match status" value="1"/>
</dbReference>
<feature type="transmembrane region" description="Helical" evidence="1">
    <location>
        <begin position="83"/>
        <end position="103"/>
    </location>
</feature>
<name>A0A1T4TM17_9BACT</name>
<dbReference type="STRING" id="634771.SAMN04488128_105445"/>
<feature type="transmembrane region" description="Helical" evidence="1">
    <location>
        <begin position="7"/>
        <end position="25"/>
    </location>
</feature>
<keyword evidence="3" id="KW-0418">Kinase</keyword>
<dbReference type="InterPro" id="IPR050640">
    <property type="entry name" value="Bact_2-comp_sensor_kinase"/>
</dbReference>
<dbReference type="Gene3D" id="3.30.565.10">
    <property type="entry name" value="Histidine kinase-like ATPase, C-terminal domain"/>
    <property type="match status" value="1"/>
</dbReference>
<sequence length="348" mass="41293">MRFFMKYIFPPLYGLLAYFTIRLLADSVSGMLFWRRSWTLNGIEMAFSAIMGYVFIWAYNRLFAYYDRRWQHDFSSKRIGQEVLGVFLINLLVQNIFLTPMVALTDDGLQWYDLVDVNLIPLFYALIYYGVRRSHLYFQAYVQNRLQLEKITNDKLETELKFLRAQYHPHFLFNALNTIYFQMDDDVVAAKKTVEQFADLLRYQLYDQQEMVGIQQEIQYMQRFIDLQKIRSSPRLRLQLHFDEQLQDEKVYPLLFLPLVENAFKYIGGDYLLQLELRKQGADICFLVQNSIPAAAPEIEGLPVAREKGIGLENLQRRLELLYQDRHYFSAGIKEQQFVAELKLTLPP</sequence>
<dbReference type="EMBL" id="FUWZ01000005">
    <property type="protein sequence ID" value="SKA41454.1"/>
    <property type="molecule type" value="Genomic_DNA"/>
</dbReference>
<dbReference type="InterPro" id="IPR010559">
    <property type="entry name" value="Sig_transdc_His_kin_internal"/>
</dbReference>
<feature type="transmembrane region" description="Helical" evidence="1">
    <location>
        <begin position="45"/>
        <end position="62"/>
    </location>
</feature>
<dbReference type="AlphaFoldDB" id="A0A1T4TM17"/>
<proteinExistence type="predicted"/>
<evidence type="ECO:0000259" key="2">
    <source>
        <dbReference type="Pfam" id="PF06580"/>
    </source>
</evidence>
<dbReference type="GO" id="GO:0000155">
    <property type="term" value="F:phosphorelay sensor kinase activity"/>
    <property type="evidence" value="ECO:0007669"/>
    <property type="project" value="InterPro"/>
</dbReference>
<protein>
    <submittedName>
        <fullName evidence="3">Histidine kinase</fullName>
    </submittedName>
</protein>
<gene>
    <name evidence="3" type="ORF">SAMN04488128_105445</name>
</gene>
<evidence type="ECO:0000256" key="1">
    <source>
        <dbReference type="SAM" id="Phobius"/>
    </source>
</evidence>